<keyword evidence="2" id="KW-0472">Membrane</keyword>
<feature type="repeat" description="Filamin" evidence="1">
    <location>
        <begin position="197"/>
        <end position="292"/>
    </location>
</feature>
<dbReference type="Pfam" id="PF07699">
    <property type="entry name" value="Ephrin_rec_like"/>
    <property type="match status" value="1"/>
</dbReference>
<dbReference type="Gene3D" id="2.60.40.10">
    <property type="entry name" value="Immunoglobulins"/>
    <property type="match status" value="1"/>
</dbReference>
<dbReference type="SMART" id="SM01411">
    <property type="entry name" value="Ephrin_rec_like"/>
    <property type="match status" value="1"/>
</dbReference>
<evidence type="ECO:0000313" key="6">
    <source>
        <dbReference type="Proteomes" id="UP000054408"/>
    </source>
</evidence>
<dbReference type="InterPro" id="IPR017868">
    <property type="entry name" value="Filamin/ABP280_repeat-like"/>
</dbReference>
<accession>A0A0L0DW55</accession>
<feature type="transmembrane region" description="Helical" evidence="2">
    <location>
        <begin position="747"/>
        <end position="770"/>
    </location>
</feature>
<feature type="transmembrane region" description="Helical" evidence="2">
    <location>
        <begin position="543"/>
        <end position="565"/>
    </location>
</feature>
<dbReference type="PROSITE" id="PS50194">
    <property type="entry name" value="FILAMIN_REPEAT"/>
    <property type="match status" value="2"/>
</dbReference>
<dbReference type="RefSeq" id="XP_013760920.1">
    <property type="nucleotide sequence ID" value="XM_013905466.1"/>
</dbReference>
<dbReference type="STRING" id="461836.A0A0L0DW55"/>
<feature type="domain" description="DUF7630" evidence="4">
    <location>
        <begin position="494"/>
        <end position="535"/>
    </location>
</feature>
<dbReference type="GeneID" id="25562059"/>
<dbReference type="PANTHER" id="PTHR11319:SF35">
    <property type="entry name" value="OUTER MEMBRANE PROTEIN PMPC-RELATED"/>
    <property type="match status" value="1"/>
</dbReference>
<name>A0A0L0DW55_THETB</name>
<dbReference type="Pfam" id="PF24633">
    <property type="entry name" value="DUF7630"/>
    <property type="match status" value="1"/>
</dbReference>
<gene>
    <name evidence="5" type="ORF">AMSG_02378</name>
</gene>
<feature type="transmembrane region" description="Helical" evidence="2">
    <location>
        <begin position="827"/>
        <end position="847"/>
    </location>
</feature>
<keyword evidence="6" id="KW-1185">Reference proteome</keyword>
<feature type="repeat" description="Filamin" evidence="1">
    <location>
        <begin position="294"/>
        <end position="394"/>
    </location>
</feature>
<dbReference type="SMART" id="SM00557">
    <property type="entry name" value="IG_FLMN"/>
    <property type="match status" value="1"/>
</dbReference>
<dbReference type="EMBL" id="GL349441">
    <property type="protein sequence ID" value="KNC56407.1"/>
    <property type="molecule type" value="Genomic_DNA"/>
</dbReference>
<dbReference type="AlphaFoldDB" id="A0A0L0DW55"/>
<sequence>MAPGEAIDVYDALGAVTINNDKYPLSSEPSVSVGPFSLCLDAEVNVSKSDTEPWLWMAGATVVDETPRMARVAFGSAGRHTVGSAANPAREFVHVGIPPPPHEVLTVGASGSGSEPRVAGVGSVVNISVAIHADATGFYEWRFLGPLCSGTASGRSAGSIALPAVGSCSILLRVGSSSCGVLATTATVVATNVDASVSTTDAADPQILAAGQEWVVHVITKESSGIVVDSATDVVGLYDTAFPLAAGPVSSQVWLGSGQHSATFVSTTPGVYQLDLRVNLVAMTHNPYTVTVVPAATHGPSCVTNGGGLTNATVGSLSTFVIEAFDEYGNARGMGGDTIVATMVADSGAASVVCVDGRDGRYTCTYTPAQGGAYLLTVNIEGLPLPGSPWRVDVVEHCELGFMTATLEGPCTLCAPGTYSDSISARSCKACPLLTTTDSGASSIANCTCVPGYYEPGGRAGTVCIACPPGASCAGGLATPAPRAGFFATGPETFVRCFRPNACDDGGCAAGYRGYLCNTCASGWYSTDDGACRQCPKVAAGSFSGFVLAAVVVAAGLAVGMGFFISRAASPDNEASANRGGDSLAMHIRRFRTVVMPASLSMTVFAFQVVGALGSAKYQWSGRARTMLGVFNLANMGVSFGSQCVLRSFYAKYALSILLPSLVCVVTCGTLLALRALSGRVGLLAFFAPLRDKSPRALIDTLAFSLGPVAYLPLSKLALIIFDCTRMPNGSYVLDADPGSACFNGSWWSVFPLGAAMVIIFVIGMPAYFAGMMYASSTTLFEPETTARLGSLYRLYRKAYYWGEVANLIKRLVLVLVLLFVSEYQLTQIGLLLGVLVGNVVILARIQPYYNPLYNNIDLWLHAGIIAVLTVGGASFLQRSEARPASGGGEVRLFVALCVAVTGLVAAAIVGIFRDWKHIARARTDAFATTEVRHAHIIATMTTELKDFETDPELLRAAGEFLLVLDSTVKLKDKDGESEL</sequence>
<dbReference type="InterPro" id="IPR009030">
    <property type="entry name" value="Growth_fac_rcpt_cys_sf"/>
</dbReference>
<evidence type="ECO:0000259" key="4">
    <source>
        <dbReference type="Pfam" id="PF24633"/>
    </source>
</evidence>
<proteinExistence type="predicted"/>
<dbReference type="PANTHER" id="PTHR11319">
    <property type="entry name" value="G PROTEIN-COUPLED RECEPTOR-RELATED"/>
    <property type="match status" value="1"/>
</dbReference>
<dbReference type="CDD" id="cd00185">
    <property type="entry name" value="TNFRSF"/>
    <property type="match status" value="1"/>
</dbReference>
<feature type="transmembrane region" description="Helical" evidence="2">
    <location>
        <begin position="653"/>
        <end position="674"/>
    </location>
</feature>
<dbReference type="OrthoDB" id="5980679at2759"/>
<evidence type="ECO:0000259" key="3">
    <source>
        <dbReference type="Pfam" id="PF07699"/>
    </source>
</evidence>
<protein>
    <submittedName>
        <fullName evidence="5">Uncharacterized protein</fullName>
    </submittedName>
</protein>
<dbReference type="Gene3D" id="2.10.50.10">
    <property type="entry name" value="Tumor Necrosis Factor Receptor, subunit A, domain 2"/>
    <property type="match status" value="1"/>
</dbReference>
<feature type="domain" description="Tyrosine-protein kinase ephrin type A/B receptor-like" evidence="3">
    <location>
        <begin position="405"/>
        <end position="447"/>
    </location>
</feature>
<keyword evidence="2" id="KW-1133">Transmembrane helix</keyword>
<feature type="transmembrane region" description="Helical" evidence="2">
    <location>
        <begin position="626"/>
        <end position="646"/>
    </location>
</feature>
<evidence type="ECO:0000256" key="1">
    <source>
        <dbReference type="PROSITE-ProRule" id="PRU00087"/>
    </source>
</evidence>
<dbReference type="InterPro" id="IPR011641">
    <property type="entry name" value="Tyr-kin_ephrin_A/B_rcpt-like"/>
</dbReference>
<dbReference type="Pfam" id="PF00630">
    <property type="entry name" value="Filamin"/>
    <property type="match status" value="1"/>
</dbReference>
<dbReference type="Proteomes" id="UP000054408">
    <property type="component" value="Unassembled WGS sequence"/>
</dbReference>
<dbReference type="InterPro" id="IPR014756">
    <property type="entry name" value="Ig_E-set"/>
</dbReference>
<feature type="transmembrane region" description="Helical" evidence="2">
    <location>
        <begin position="891"/>
        <end position="913"/>
    </location>
</feature>
<feature type="transmembrane region" description="Helical" evidence="2">
    <location>
        <begin position="859"/>
        <end position="879"/>
    </location>
</feature>
<keyword evidence="2" id="KW-0812">Transmembrane</keyword>
<dbReference type="InterPro" id="IPR001298">
    <property type="entry name" value="Filamin/ABP280_rpt"/>
</dbReference>
<dbReference type="InterPro" id="IPR056047">
    <property type="entry name" value="CRMPA-like_DUF7630"/>
</dbReference>
<reference evidence="5 6" key="1">
    <citation type="submission" date="2010-05" db="EMBL/GenBank/DDBJ databases">
        <title>The Genome Sequence of Thecamonas trahens ATCC 50062.</title>
        <authorList>
            <consortium name="The Broad Institute Genome Sequencing Platform"/>
            <person name="Russ C."/>
            <person name="Cuomo C."/>
            <person name="Shea T."/>
            <person name="Young S.K."/>
            <person name="Zeng Q."/>
            <person name="Koehrsen M."/>
            <person name="Haas B."/>
            <person name="Borodovsky M."/>
            <person name="Guigo R."/>
            <person name="Alvarado L."/>
            <person name="Berlin A."/>
            <person name="Bochicchio J."/>
            <person name="Borenstein D."/>
            <person name="Chapman S."/>
            <person name="Chen Z."/>
            <person name="Freedman E."/>
            <person name="Gellesch M."/>
            <person name="Goldberg J."/>
            <person name="Griggs A."/>
            <person name="Gujja S."/>
            <person name="Heilman E."/>
            <person name="Heiman D."/>
            <person name="Hepburn T."/>
            <person name="Howarth C."/>
            <person name="Jen D."/>
            <person name="Larson L."/>
            <person name="Mehta T."/>
            <person name="Park D."/>
            <person name="Pearson M."/>
            <person name="Roberts A."/>
            <person name="Saif S."/>
            <person name="Shenoy N."/>
            <person name="Sisk P."/>
            <person name="Stolte C."/>
            <person name="Sykes S."/>
            <person name="Thomson T."/>
            <person name="Walk T."/>
            <person name="White J."/>
            <person name="Yandava C."/>
            <person name="Burger G."/>
            <person name="Gray M.W."/>
            <person name="Holland P.W.H."/>
            <person name="King N."/>
            <person name="Lang F.B.F."/>
            <person name="Roger A.J."/>
            <person name="Ruiz-Trillo I."/>
            <person name="Lander E."/>
            <person name="Nusbaum C."/>
        </authorList>
    </citation>
    <scope>NUCLEOTIDE SEQUENCE [LARGE SCALE GENOMIC DNA]</scope>
    <source>
        <strain evidence="5 6">ATCC 50062</strain>
    </source>
</reference>
<dbReference type="InterPro" id="IPR013783">
    <property type="entry name" value="Ig-like_fold"/>
</dbReference>
<organism evidence="5 6">
    <name type="scientific">Thecamonas trahens ATCC 50062</name>
    <dbReference type="NCBI Taxonomy" id="461836"/>
    <lineage>
        <taxon>Eukaryota</taxon>
        <taxon>Apusozoa</taxon>
        <taxon>Apusomonadida</taxon>
        <taxon>Apusomonadidae</taxon>
        <taxon>Thecamonas</taxon>
    </lineage>
</organism>
<dbReference type="SUPFAM" id="SSF81296">
    <property type="entry name" value="E set domains"/>
    <property type="match status" value="1"/>
</dbReference>
<evidence type="ECO:0000256" key="2">
    <source>
        <dbReference type="SAM" id="Phobius"/>
    </source>
</evidence>
<dbReference type="SUPFAM" id="SSF57184">
    <property type="entry name" value="Growth factor receptor domain"/>
    <property type="match status" value="1"/>
</dbReference>
<feature type="transmembrane region" description="Helical" evidence="2">
    <location>
        <begin position="594"/>
        <end position="614"/>
    </location>
</feature>
<evidence type="ECO:0000313" key="5">
    <source>
        <dbReference type="EMBL" id="KNC56407.1"/>
    </source>
</evidence>